<dbReference type="AlphaFoldDB" id="A0A2T2ZWE4"/>
<dbReference type="Proteomes" id="UP000241462">
    <property type="component" value="Unassembled WGS sequence"/>
</dbReference>
<evidence type="ECO:0000313" key="2">
    <source>
        <dbReference type="EMBL" id="PSR78434.1"/>
    </source>
</evidence>
<dbReference type="Gene3D" id="2.40.40.10">
    <property type="entry name" value="RlpA-like domain"/>
    <property type="match status" value="1"/>
</dbReference>
<dbReference type="PROSITE" id="PS50842">
    <property type="entry name" value="EXPANSIN_EG45"/>
    <property type="match status" value="1"/>
</dbReference>
<dbReference type="SUPFAM" id="SSF50685">
    <property type="entry name" value="Barwin-like endoglucanases"/>
    <property type="match status" value="1"/>
</dbReference>
<evidence type="ECO:0000259" key="1">
    <source>
        <dbReference type="PROSITE" id="PS50842"/>
    </source>
</evidence>
<keyword evidence="3" id="KW-1185">Reference proteome</keyword>
<gene>
    <name evidence="2" type="ORF">BD289DRAFT_376689</name>
</gene>
<dbReference type="EMBL" id="KZ678607">
    <property type="protein sequence ID" value="PSR78434.1"/>
    <property type="molecule type" value="Genomic_DNA"/>
</dbReference>
<protein>
    <submittedName>
        <fullName evidence="2">RlpA-like double-psi beta-barrel-protein domain-containing protein-containing protein</fullName>
    </submittedName>
</protein>
<dbReference type="InterPro" id="IPR007112">
    <property type="entry name" value="Expansin/allergen_DPBB_dom"/>
</dbReference>
<dbReference type="Pfam" id="PF22514">
    <property type="entry name" value="EXPB1_D1"/>
    <property type="match status" value="1"/>
</dbReference>
<name>A0A2T2ZWE4_9PEZI</name>
<sequence length="149" mass="15239">TQRYYDGQEGACGCGTSSGPFSWQTGISSGVYTAAGSQALFAPSSSTSTWCGAGCGTCYNLTSTGTAPSGQGTGGAAGESIIVMVTNLCPYNGNAVWCPQLGGTNAYGYQYHFDLMAQSEVFGDNPVVEFAEVACPAQAATDWKECVCA</sequence>
<dbReference type="CDD" id="cd22278">
    <property type="entry name" value="DPBB_GH45_endoglucanase"/>
    <property type="match status" value="1"/>
</dbReference>
<dbReference type="OrthoDB" id="6038816at2759"/>
<dbReference type="InParanoid" id="A0A2T2ZWE4"/>
<dbReference type="InterPro" id="IPR036908">
    <property type="entry name" value="RlpA-like_sf"/>
</dbReference>
<reference evidence="2 3" key="1">
    <citation type="journal article" date="2018" name="Mycol. Prog.">
        <title>Coniella lustricola, a new species from submerged detritus.</title>
        <authorList>
            <person name="Raudabaugh D.B."/>
            <person name="Iturriaga T."/>
            <person name="Carver A."/>
            <person name="Mondo S."/>
            <person name="Pangilinan J."/>
            <person name="Lipzen A."/>
            <person name="He G."/>
            <person name="Amirebrahimi M."/>
            <person name="Grigoriev I.V."/>
            <person name="Miller A.N."/>
        </authorList>
    </citation>
    <scope>NUCLEOTIDE SEQUENCE [LARGE SCALE GENOMIC DNA]</scope>
    <source>
        <strain evidence="2 3">B22-T-1</strain>
    </source>
</reference>
<feature type="non-terminal residue" evidence="2">
    <location>
        <position position="1"/>
    </location>
</feature>
<feature type="domain" description="Expansin-like EG45" evidence="1">
    <location>
        <begin position="9"/>
        <end position="115"/>
    </location>
</feature>
<evidence type="ECO:0000313" key="3">
    <source>
        <dbReference type="Proteomes" id="UP000241462"/>
    </source>
</evidence>
<organism evidence="2 3">
    <name type="scientific">Coniella lustricola</name>
    <dbReference type="NCBI Taxonomy" id="2025994"/>
    <lineage>
        <taxon>Eukaryota</taxon>
        <taxon>Fungi</taxon>
        <taxon>Dikarya</taxon>
        <taxon>Ascomycota</taxon>
        <taxon>Pezizomycotina</taxon>
        <taxon>Sordariomycetes</taxon>
        <taxon>Sordariomycetidae</taxon>
        <taxon>Diaporthales</taxon>
        <taxon>Schizoparmaceae</taxon>
        <taxon>Coniella</taxon>
    </lineage>
</organism>
<dbReference type="STRING" id="2025994.A0A2T2ZWE4"/>
<proteinExistence type="predicted"/>
<accession>A0A2T2ZWE4</accession>